<protein>
    <submittedName>
        <fullName evidence="1">Uncharacterized protein</fullName>
    </submittedName>
</protein>
<sequence>MQQIAERFGVHRTTITQIATNAGVKMRSQTLSLSARAKARELYDADQSLAQVAEQLGVSPSAVRSAVLSCGGTLRPPGGRSVLSA</sequence>
<dbReference type="AlphaFoldDB" id="A0A1M6AHA1"/>
<name>A0A1M6AHA1_9ACTN</name>
<organism evidence="1 2">
    <name type="scientific">Tessaracoccus bendigoensis DSM 12906</name>
    <dbReference type="NCBI Taxonomy" id="1123357"/>
    <lineage>
        <taxon>Bacteria</taxon>
        <taxon>Bacillati</taxon>
        <taxon>Actinomycetota</taxon>
        <taxon>Actinomycetes</taxon>
        <taxon>Propionibacteriales</taxon>
        <taxon>Propionibacteriaceae</taxon>
        <taxon>Tessaracoccus</taxon>
    </lineage>
</organism>
<dbReference type="Proteomes" id="UP000184512">
    <property type="component" value="Unassembled WGS sequence"/>
</dbReference>
<proteinExistence type="predicted"/>
<keyword evidence="2" id="KW-1185">Reference proteome</keyword>
<dbReference type="EMBL" id="FQZG01000004">
    <property type="protein sequence ID" value="SHI35603.1"/>
    <property type="molecule type" value="Genomic_DNA"/>
</dbReference>
<evidence type="ECO:0000313" key="2">
    <source>
        <dbReference type="Proteomes" id="UP000184512"/>
    </source>
</evidence>
<accession>A0A1M6AHA1</accession>
<gene>
    <name evidence="1" type="ORF">SAMN02745244_00189</name>
</gene>
<reference evidence="1 2" key="1">
    <citation type="submission" date="2016-11" db="EMBL/GenBank/DDBJ databases">
        <authorList>
            <person name="Jaros S."/>
            <person name="Januszkiewicz K."/>
            <person name="Wedrychowicz H."/>
        </authorList>
    </citation>
    <scope>NUCLEOTIDE SEQUENCE [LARGE SCALE GENOMIC DNA]</scope>
    <source>
        <strain evidence="1 2">DSM 12906</strain>
    </source>
</reference>
<evidence type="ECO:0000313" key="1">
    <source>
        <dbReference type="EMBL" id="SHI35603.1"/>
    </source>
</evidence>